<accession>A0A2S6GIQ9</accession>
<organism evidence="3 4">
    <name type="scientific">Actinokineospora auranticolor</name>
    <dbReference type="NCBI Taxonomy" id="155976"/>
    <lineage>
        <taxon>Bacteria</taxon>
        <taxon>Bacillati</taxon>
        <taxon>Actinomycetota</taxon>
        <taxon>Actinomycetes</taxon>
        <taxon>Pseudonocardiales</taxon>
        <taxon>Pseudonocardiaceae</taxon>
        <taxon>Actinokineospora</taxon>
    </lineage>
</organism>
<dbReference type="AlphaFoldDB" id="A0A2S6GIQ9"/>
<comment type="caution">
    <text evidence="3">The sequence shown here is derived from an EMBL/GenBank/DDBJ whole genome shotgun (WGS) entry which is preliminary data.</text>
</comment>
<gene>
    <name evidence="3" type="ORF">CLV40_116116</name>
</gene>
<dbReference type="EMBL" id="PTIX01000016">
    <property type="protein sequence ID" value="PPK65073.1"/>
    <property type="molecule type" value="Genomic_DNA"/>
</dbReference>
<evidence type="ECO:0000256" key="2">
    <source>
        <dbReference type="SAM" id="Phobius"/>
    </source>
</evidence>
<keyword evidence="2" id="KW-0472">Membrane</keyword>
<dbReference type="RefSeq" id="WP_104481497.1">
    <property type="nucleotide sequence ID" value="NZ_CP154825.1"/>
</dbReference>
<dbReference type="Proteomes" id="UP000239203">
    <property type="component" value="Unassembled WGS sequence"/>
</dbReference>
<protein>
    <submittedName>
        <fullName evidence="3">Uncharacterized protein</fullName>
    </submittedName>
</protein>
<evidence type="ECO:0000313" key="4">
    <source>
        <dbReference type="Proteomes" id="UP000239203"/>
    </source>
</evidence>
<keyword evidence="2" id="KW-0812">Transmembrane</keyword>
<feature type="region of interest" description="Disordered" evidence="1">
    <location>
        <begin position="1"/>
        <end position="22"/>
    </location>
</feature>
<proteinExistence type="predicted"/>
<feature type="transmembrane region" description="Helical" evidence="2">
    <location>
        <begin position="42"/>
        <end position="59"/>
    </location>
</feature>
<name>A0A2S6GIQ9_9PSEU</name>
<keyword evidence="4" id="KW-1185">Reference proteome</keyword>
<evidence type="ECO:0000313" key="3">
    <source>
        <dbReference type="EMBL" id="PPK65073.1"/>
    </source>
</evidence>
<sequence length="63" mass="6547">MTTPVPVEPAVPGVPGEAAGTPARGLARGVEQFGKAVRQRPGATLAVAIATFLVVRRLTRRAR</sequence>
<keyword evidence="2" id="KW-1133">Transmembrane helix</keyword>
<evidence type="ECO:0000256" key="1">
    <source>
        <dbReference type="SAM" id="MobiDB-lite"/>
    </source>
</evidence>
<reference evidence="3 4" key="1">
    <citation type="submission" date="2018-02" db="EMBL/GenBank/DDBJ databases">
        <title>Genomic Encyclopedia of Archaeal and Bacterial Type Strains, Phase II (KMG-II): from individual species to whole genera.</title>
        <authorList>
            <person name="Goeker M."/>
        </authorList>
    </citation>
    <scope>NUCLEOTIDE SEQUENCE [LARGE SCALE GENOMIC DNA]</scope>
    <source>
        <strain evidence="3 4">YU 961-1</strain>
    </source>
</reference>